<keyword evidence="3" id="KW-0731">Sigma factor</keyword>
<dbReference type="InterPro" id="IPR013324">
    <property type="entry name" value="RNA_pol_sigma_r3/r4-like"/>
</dbReference>
<dbReference type="GO" id="GO:0006352">
    <property type="term" value="P:DNA-templated transcription initiation"/>
    <property type="evidence" value="ECO:0007669"/>
    <property type="project" value="InterPro"/>
</dbReference>
<keyword evidence="4" id="KW-0804">Transcription</keyword>
<feature type="domain" description="RNA polymerase sigma-70 region 2" evidence="5">
    <location>
        <begin position="27"/>
        <end position="93"/>
    </location>
</feature>
<dbReference type="RefSeq" id="WP_084290000.1">
    <property type="nucleotide sequence ID" value="NZ_FWYB01000007.1"/>
</dbReference>
<reference evidence="7 8" key="1">
    <citation type="submission" date="2017-04" db="EMBL/GenBank/DDBJ databases">
        <authorList>
            <person name="Afonso C.L."/>
            <person name="Miller P.J."/>
            <person name="Scott M.A."/>
            <person name="Spackman E."/>
            <person name="Goraichik I."/>
            <person name="Dimitrov K.M."/>
            <person name="Suarez D.L."/>
            <person name="Swayne D.E."/>
        </authorList>
    </citation>
    <scope>NUCLEOTIDE SEQUENCE [LARGE SCALE GENOMIC DNA]</scope>
    <source>
        <strain evidence="7 8">DSM 19625</strain>
    </source>
</reference>
<dbReference type="InterPro" id="IPR007627">
    <property type="entry name" value="RNA_pol_sigma70_r2"/>
</dbReference>
<keyword evidence="8" id="KW-1185">Reference proteome</keyword>
<accession>A0A1W2DKZ7</accession>
<dbReference type="Gene3D" id="1.10.10.10">
    <property type="entry name" value="Winged helix-like DNA-binding domain superfamily/Winged helix DNA-binding domain"/>
    <property type="match status" value="1"/>
</dbReference>
<protein>
    <submittedName>
        <fullName evidence="7">RNA polymerase sigma-70 factor, Bacteroides expansion family 1</fullName>
    </submittedName>
</protein>
<dbReference type="NCBIfam" id="TIGR02985">
    <property type="entry name" value="Sig70_bacteroi1"/>
    <property type="match status" value="1"/>
</dbReference>
<dbReference type="GO" id="GO:0016987">
    <property type="term" value="F:sigma factor activity"/>
    <property type="evidence" value="ECO:0007669"/>
    <property type="project" value="UniProtKB-KW"/>
</dbReference>
<dbReference type="STRING" id="475255.SAMN04488101_107142"/>
<dbReference type="PANTHER" id="PTHR43133:SF46">
    <property type="entry name" value="RNA POLYMERASE SIGMA-70 FACTOR ECF SUBFAMILY"/>
    <property type="match status" value="1"/>
</dbReference>
<organism evidence="7 8">
    <name type="scientific">Pedobacter nyackensis</name>
    <dbReference type="NCBI Taxonomy" id="475255"/>
    <lineage>
        <taxon>Bacteria</taxon>
        <taxon>Pseudomonadati</taxon>
        <taxon>Bacteroidota</taxon>
        <taxon>Sphingobacteriia</taxon>
        <taxon>Sphingobacteriales</taxon>
        <taxon>Sphingobacteriaceae</taxon>
        <taxon>Pedobacter</taxon>
    </lineage>
</organism>
<dbReference type="OrthoDB" id="9794508at2"/>
<evidence type="ECO:0000313" key="8">
    <source>
        <dbReference type="Proteomes" id="UP000192678"/>
    </source>
</evidence>
<evidence type="ECO:0000259" key="5">
    <source>
        <dbReference type="Pfam" id="PF04542"/>
    </source>
</evidence>
<dbReference type="Gene3D" id="1.10.1740.10">
    <property type="match status" value="1"/>
</dbReference>
<dbReference type="Proteomes" id="UP000192678">
    <property type="component" value="Unassembled WGS sequence"/>
</dbReference>
<keyword evidence="2" id="KW-0805">Transcription regulation</keyword>
<dbReference type="SUPFAM" id="SSF88659">
    <property type="entry name" value="Sigma3 and sigma4 domains of RNA polymerase sigma factors"/>
    <property type="match status" value="1"/>
</dbReference>
<comment type="similarity">
    <text evidence="1">Belongs to the sigma-70 factor family. ECF subfamily.</text>
</comment>
<evidence type="ECO:0000256" key="3">
    <source>
        <dbReference type="ARBA" id="ARBA00023082"/>
    </source>
</evidence>
<dbReference type="GO" id="GO:0003677">
    <property type="term" value="F:DNA binding"/>
    <property type="evidence" value="ECO:0007669"/>
    <property type="project" value="InterPro"/>
</dbReference>
<gene>
    <name evidence="7" type="ORF">SAMN04488101_107142</name>
</gene>
<dbReference type="InterPro" id="IPR014327">
    <property type="entry name" value="RNA_pol_sigma70_bacteroid"/>
</dbReference>
<dbReference type="PANTHER" id="PTHR43133">
    <property type="entry name" value="RNA POLYMERASE ECF-TYPE SIGMA FACTO"/>
    <property type="match status" value="1"/>
</dbReference>
<evidence type="ECO:0000256" key="4">
    <source>
        <dbReference type="ARBA" id="ARBA00023163"/>
    </source>
</evidence>
<dbReference type="InterPro" id="IPR013249">
    <property type="entry name" value="RNA_pol_sigma70_r4_t2"/>
</dbReference>
<proteinExistence type="inferred from homology"/>
<dbReference type="AlphaFoldDB" id="A0A1W2DKZ7"/>
<evidence type="ECO:0000256" key="2">
    <source>
        <dbReference type="ARBA" id="ARBA00023015"/>
    </source>
</evidence>
<dbReference type="InterPro" id="IPR039425">
    <property type="entry name" value="RNA_pol_sigma-70-like"/>
</dbReference>
<dbReference type="InterPro" id="IPR014284">
    <property type="entry name" value="RNA_pol_sigma-70_dom"/>
</dbReference>
<dbReference type="NCBIfam" id="TIGR02937">
    <property type="entry name" value="sigma70-ECF"/>
    <property type="match status" value="1"/>
</dbReference>
<dbReference type="InterPro" id="IPR036388">
    <property type="entry name" value="WH-like_DNA-bd_sf"/>
</dbReference>
<dbReference type="Pfam" id="PF04542">
    <property type="entry name" value="Sigma70_r2"/>
    <property type="match status" value="1"/>
</dbReference>
<evidence type="ECO:0000313" key="7">
    <source>
        <dbReference type="EMBL" id="SMC98125.1"/>
    </source>
</evidence>
<dbReference type="EMBL" id="FWYB01000007">
    <property type="protein sequence ID" value="SMC98125.1"/>
    <property type="molecule type" value="Genomic_DNA"/>
</dbReference>
<evidence type="ECO:0000256" key="1">
    <source>
        <dbReference type="ARBA" id="ARBA00010641"/>
    </source>
</evidence>
<name>A0A1W2DKZ7_9SPHI</name>
<dbReference type="InterPro" id="IPR013325">
    <property type="entry name" value="RNA_pol_sigma_r2"/>
</dbReference>
<feature type="domain" description="RNA polymerase sigma factor 70 region 4 type 2" evidence="6">
    <location>
        <begin position="125"/>
        <end position="176"/>
    </location>
</feature>
<sequence>MTDYKELSDVELVDLLRTSDHSAFNEIVKRYSGLLINFAYRRVADLPLSEDIVCDVWADLWEKRLELVIHKGLEPFIFTAVRNRVLDHHRHQKVSQKYIDNFRDFLSEEYNKTDHLVRYNDLLTLIEREIAALPENMRKVFELNRKTDMTRKEIALSLNMPENSVKSNMQRALRMLRSQLGHFLIILIYLVFEI</sequence>
<dbReference type="SUPFAM" id="SSF88946">
    <property type="entry name" value="Sigma2 domain of RNA polymerase sigma factors"/>
    <property type="match status" value="1"/>
</dbReference>
<evidence type="ECO:0000259" key="6">
    <source>
        <dbReference type="Pfam" id="PF08281"/>
    </source>
</evidence>
<dbReference type="Pfam" id="PF08281">
    <property type="entry name" value="Sigma70_r4_2"/>
    <property type="match status" value="1"/>
</dbReference>